<dbReference type="RefSeq" id="YP_004376229.1">
    <property type="nucleotide sequence ID" value="NC_015398.1"/>
</dbReference>
<dbReference type="EMBL" id="HQ116624">
    <property type="protein sequence ID" value="AEB00309.1"/>
    <property type="molecule type" value="Genomic_DNA"/>
</dbReference>
<evidence type="ECO:0008006" key="3">
    <source>
        <dbReference type="Google" id="ProtNLM"/>
    </source>
</evidence>
<dbReference type="Proteomes" id="UP000203549">
    <property type="component" value="Segment"/>
</dbReference>
<name>F4ZKP8_9BBAC</name>
<organism evidence="1 2">
    <name type="scientific">Clostera anachoreta granulovirus</name>
    <dbReference type="NCBI Taxonomy" id="283675"/>
    <lineage>
        <taxon>Viruses</taxon>
        <taxon>Viruses incertae sedis</taxon>
        <taxon>Naldaviricetes</taxon>
        <taxon>Lefavirales</taxon>
        <taxon>Baculoviridae</taxon>
        <taxon>Betabaculovirus</taxon>
        <taxon>Betabaculovirus clanachoretae</taxon>
    </lineage>
</organism>
<evidence type="ECO:0000313" key="2">
    <source>
        <dbReference type="Proteomes" id="UP000203549"/>
    </source>
</evidence>
<dbReference type="KEGG" id="vg:10722902"/>
<proteinExistence type="predicted"/>
<dbReference type="OrthoDB" id="8415at10239"/>
<keyword evidence="2" id="KW-1185">Reference proteome</keyword>
<dbReference type="InterPro" id="IPR008534">
    <property type="entry name" value="DUF816"/>
</dbReference>
<accession>F4ZKP8</accession>
<sequence>MATTVDANEFAKQLIADKCRVLIESAKMLPDKELSIIKQAYADYADSPTQSNFENIKKLILQTKYVEESIEYKNFNRGTFLVALNLIVNKCKETFPNHTTFFVNTARRLEKMDPDIRSSPKEMLKHYYQCIEDMEDPKADEHYMISYAKSIITKLLYDTVNDMTNIHESTVKIKSSCDVQPRKKLVFNKTPPNLKRYVKPTFSFMCQRPC</sequence>
<dbReference type="Pfam" id="PF05674">
    <property type="entry name" value="DUF816"/>
    <property type="match status" value="1"/>
</dbReference>
<reference evidence="1 2" key="1">
    <citation type="journal article" date="2011" name="Arch. Virol.">
        <title>Genomic sequencing and analysis of Clostera anachoreta granulovirus.</title>
        <authorList>
            <person name="Liang Z."/>
            <person name="Zhang X."/>
            <person name="Yin X."/>
            <person name="Cao S."/>
            <person name="Xu F."/>
        </authorList>
    </citation>
    <scope>NUCLEOTIDE SEQUENCE [LARGE SCALE GENOMIC DNA]</scope>
    <source>
        <strain evidence="1">ClanGV-HBHN</strain>
    </source>
</reference>
<evidence type="ECO:0000313" key="1">
    <source>
        <dbReference type="EMBL" id="AEB00309.1"/>
    </source>
</evidence>
<protein>
    <recommendedName>
        <fullName evidence="3">Ac106</fullName>
    </recommendedName>
</protein>
<dbReference type="GeneID" id="10722902"/>